<feature type="transmembrane region" description="Helical" evidence="1">
    <location>
        <begin position="232"/>
        <end position="253"/>
    </location>
</feature>
<feature type="transmembrane region" description="Helical" evidence="1">
    <location>
        <begin position="187"/>
        <end position="205"/>
    </location>
</feature>
<dbReference type="AlphaFoldDB" id="A0A0B3VXX2"/>
<keyword evidence="3" id="KW-1185">Reference proteome</keyword>
<feature type="transmembrane region" description="Helical" evidence="1">
    <location>
        <begin position="92"/>
        <end position="110"/>
    </location>
</feature>
<accession>A0A0B3VXX2</accession>
<name>A0A0B3VXX2_9FIRM</name>
<protein>
    <submittedName>
        <fullName evidence="2">Uncharacterized protein</fullName>
    </submittedName>
</protein>
<dbReference type="Proteomes" id="UP000031189">
    <property type="component" value="Unassembled WGS sequence"/>
</dbReference>
<feature type="transmembrane region" description="Helical" evidence="1">
    <location>
        <begin position="149"/>
        <end position="175"/>
    </location>
</feature>
<reference evidence="2 3" key="1">
    <citation type="submission" date="2014-12" db="EMBL/GenBank/DDBJ databases">
        <title>Draft genome sequence of Terrisporobacter sp. 08-306576, isolated from the blood culture of a bacteremia patient.</title>
        <authorList>
            <person name="Lund L.C."/>
            <person name="Sydenham T.V."/>
            <person name="Hogh S.V."/>
            <person name="Skov M.N."/>
            <person name="Kemp M."/>
            <person name="Justesen U.S."/>
        </authorList>
    </citation>
    <scope>NUCLEOTIDE SEQUENCE [LARGE SCALE GENOMIC DNA]</scope>
    <source>
        <strain evidence="2 3">08-306576</strain>
    </source>
</reference>
<dbReference type="RefSeq" id="WP_039679344.1">
    <property type="nucleotide sequence ID" value="NZ_JAWGXO010000021.1"/>
</dbReference>
<keyword evidence="1" id="KW-0812">Transmembrane</keyword>
<dbReference type="EMBL" id="JWHR01000071">
    <property type="protein sequence ID" value="KHS57524.1"/>
    <property type="molecule type" value="Genomic_DNA"/>
</dbReference>
<sequence>MRNNPYFNFIKRDSLQMILILSIIILINQGLTAVSNIYMALEPGFDRTINMYSQATAFSSMFCFIAGIMFILRNFSGAISIKGDRKNLLKAFAVWAIIMSSFMVVFSTTLEVGLKILTEVITHKEVTLIGDIPMRIQIADMEMKNPDIIFMWFIKAIFSRFISGLMLFSLGYMLGAIGYRLKKRTNILVFVVIPVVLIGFLVNSALRIDEFIINMVVAICNIIVYLVENPGLIILISLICIGVFSLIGTKLLIKAPTKEYSNDLL</sequence>
<proteinExistence type="predicted"/>
<keyword evidence="1" id="KW-0472">Membrane</keyword>
<dbReference type="OrthoDB" id="1757618at2"/>
<feature type="transmembrane region" description="Helical" evidence="1">
    <location>
        <begin position="18"/>
        <end position="39"/>
    </location>
</feature>
<evidence type="ECO:0000313" key="3">
    <source>
        <dbReference type="Proteomes" id="UP000031189"/>
    </source>
</evidence>
<keyword evidence="1" id="KW-1133">Transmembrane helix</keyword>
<feature type="transmembrane region" description="Helical" evidence="1">
    <location>
        <begin position="51"/>
        <end position="72"/>
    </location>
</feature>
<comment type="caution">
    <text evidence="2">The sequence shown here is derived from an EMBL/GenBank/DDBJ whole genome shotgun (WGS) entry which is preliminary data.</text>
</comment>
<organism evidence="2 3">
    <name type="scientific">Terrisporobacter othiniensis</name>
    <dbReference type="NCBI Taxonomy" id="1577792"/>
    <lineage>
        <taxon>Bacteria</taxon>
        <taxon>Bacillati</taxon>
        <taxon>Bacillota</taxon>
        <taxon>Clostridia</taxon>
        <taxon>Peptostreptococcales</taxon>
        <taxon>Peptostreptococcaceae</taxon>
        <taxon>Terrisporobacter</taxon>
    </lineage>
</organism>
<gene>
    <name evidence="2" type="ORF">QX51_07775</name>
</gene>
<evidence type="ECO:0000313" key="2">
    <source>
        <dbReference type="EMBL" id="KHS57524.1"/>
    </source>
</evidence>
<evidence type="ECO:0000256" key="1">
    <source>
        <dbReference type="SAM" id="Phobius"/>
    </source>
</evidence>